<protein>
    <submittedName>
        <fullName evidence="2">Uncharacterized protein</fullName>
    </submittedName>
</protein>
<evidence type="ECO:0000313" key="3">
    <source>
        <dbReference type="Proteomes" id="UP000314294"/>
    </source>
</evidence>
<feature type="compositionally biased region" description="Polar residues" evidence="1">
    <location>
        <begin position="81"/>
        <end position="97"/>
    </location>
</feature>
<dbReference type="Proteomes" id="UP000314294">
    <property type="component" value="Unassembled WGS sequence"/>
</dbReference>
<sequence>MEMRPPCVTWRHFPFIHFTLGIGSPPTLAMKVATDSVEGRQAVPSEKLILVLPPGATSFLSFIHETFSGAEPHTWQRRLSRSPSSTVRGFRATSNTGGFFASGGREERGERREERERRRGGKVGRRRRRGRQGRRRKERKMSRRGERRKEKRKREGNEGEEEEDKEEKRRKRRKEKKRRRRRGEKEEDEEEEEKEGDEEEYVSGS</sequence>
<dbReference type="EMBL" id="SRLO01000174">
    <property type="protein sequence ID" value="TNN69574.1"/>
    <property type="molecule type" value="Genomic_DNA"/>
</dbReference>
<keyword evidence="3" id="KW-1185">Reference proteome</keyword>
<feature type="compositionally biased region" description="Basic residues" evidence="1">
    <location>
        <begin position="168"/>
        <end position="182"/>
    </location>
</feature>
<feature type="compositionally biased region" description="Basic and acidic residues" evidence="1">
    <location>
        <begin position="143"/>
        <end position="157"/>
    </location>
</feature>
<evidence type="ECO:0000313" key="2">
    <source>
        <dbReference type="EMBL" id="TNN69574.1"/>
    </source>
</evidence>
<feature type="compositionally biased region" description="Basic residues" evidence="1">
    <location>
        <begin position="118"/>
        <end position="142"/>
    </location>
</feature>
<feature type="compositionally biased region" description="Acidic residues" evidence="1">
    <location>
        <begin position="186"/>
        <end position="205"/>
    </location>
</feature>
<reference evidence="2 3" key="1">
    <citation type="submission" date="2019-03" db="EMBL/GenBank/DDBJ databases">
        <title>First draft genome of Liparis tanakae, snailfish: a comprehensive survey of snailfish specific genes.</title>
        <authorList>
            <person name="Kim W."/>
            <person name="Song I."/>
            <person name="Jeong J.-H."/>
            <person name="Kim D."/>
            <person name="Kim S."/>
            <person name="Ryu S."/>
            <person name="Song J.Y."/>
            <person name="Lee S.K."/>
        </authorList>
    </citation>
    <scope>NUCLEOTIDE SEQUENCE [LARGE SCALE GENOMIC DNA]</scope>
    <source>
        <tissue evidence="2">Muscle</tissue>
    </source>
</reference>
<evidence type="ECO:0000256" key="1">
    <source>
        <dbReference type="SAM" id="MobiDB-lite"/>
    </source>
</evidence>
<feature type="compositionally biased region" description="Basic and acidic residues" evidence="1">
    <location>
        <begin position="104"/>
        <end position="117"/>
    </location>
</feature>
<proteinExistence type="predicted"/>
<name>A0A4Z2HX20_9TELE</name>
<comment type="caution">
    <text evidence="2">The sequence shown here is derived from an EMBL/GenBank/DDBJ whole genome shotgun (WGS) entry which is preliminary data.</text>
</comment>
<dbReference type="AlphaFoldDB" id="A0A4Z2HX20"/>
<feature type="region of interest" description="Disordered" evidence="1">
    <location>
        <begin position="74"/>
        <end position="205"/>
    </location>
</feature>
<gene>
    <name evidence="2" type="ORF">EYF80_020219</name>
</gene>
<organism evidence="2 3">
    <name type="scientific">Liparis tanakae</name>
    <name type="common">Tanaka's snailfish</name>
    <dbReference type="NCBI Taxonomy" id="230148"/>
    <lineage>
        <taxon>Eukaryota</taxon>
        <taxon>Metazoa</taxon>
        <taxon>Chordata</taxon>
        <taxon>Craniata</taxon>
        <taxon>Vertebrata</taxon>
        <taxon>Euteleostomi</taxon>
        <taxon>Actinopterygii</taxon>
        <taxon>Neopterygii</taxon>
        <taxon>Teleostei</taxon>
        <taxon>Neoteleostei</taxon>
        <taxon>Acanthomorphata</taxon>
        <taxon>Eupercaria</taxon>
        <taxon>Perciformes</taxon>
        <taxon>Cottioidei</taxon>
        <taxon>Cottales</taxon>
        <taxon>Liparidae</taxon>
        <taxon>Liparis</taxon>
    </lineage>
</organism>
<accession>A0A4Z2HX20</accession>